<dbReference type="SUPFAM" id="SSF53756">
    <property type="entry name" value="UDP-Glycosyltransferase/glycogen phosphorylase"/>
    <property type="match status" value="1"/>
</dbReference>
<evidence type="ECO:0000313" key="1">
    <source>
        <dbReference type="EMBL" id="MXV17452.1"/>
    </source>
</evidence>
<name>A0A7K1Y2L2_9SPHI</name>
<dbReference type="Proteomes" id="UP000451233">
    <property type="component" value="Unassembled WGS sequence"/>
</dbReference>
<sequence length="371" mass="41738">MLKLLSFQPFSLYANGGGNRILRRLYQGKEQYVTSLAVHASFVKPGKGPVNEILVDAVPIARTWARWKLRSLLTWLRNHAFKRYTISRIRQAAAAIEYDVLHVVNHGLFSAALCTPAFYEGKQLWVSFHDHYIEIRSPFEDTQLLWNKADRRLVISEALGRKYQQIFGNKPYEIITDGVMSGEIRPPLPVITNPVTIYFAGLLHMTYLPLFAVLADALDALTAEGNSFKLVLRGTQDLPFINNRAFEVDYRPVTLDNTVLKEELDTSAILYLPIKFTSPEFYLYSLSTKMVGYLAAPGAILYHGPGDSAACKLLEASPCGVCCHTLDSGELSGSIRKLLRQGTLVSANAKALALERFGFENIQQRFWHHEV</sequence>
<protein>
    <recommendedName>
        <fullName evidence="3">Glycosyltransferase</fullName>
    </recommendedName>
</protein>
<evidence type="ECO:0008006" key="3">
    <source>
        <dbReference type="Google" id="ProtNLM"/>
    </source>
</evidence>
<organism evidence="1 2">
    <name type="scientific">Hufsiella ginkgonis</name>
    <dbReference type="NCBI Taxonomy" id="2695274"/>
    <lineage>
        <taxon>Bacteria</taxon>
        <taxon>Pseudomonadati</taxon>
        <taxon>Bacteroidota</taxon>
        <taxon>Sphingobacteriia</taxon>
        <taxon>Sphingobacteriales</taxon>
        <taxon>Sphingobacteriaceae</taxon>
        <taxon>Hufsiella</taxon>
    </lineage>
</organism>
<evidence type="ECO:0000313" key="2">
    <source>
        <dbReference type="Proteomes" id="UP000451233"/>
    </source>
</evidence>
<dbReference type="Gene3D" id="3.40.50.2000">
    <property type="entry name" value="Glycogen Phosphorylase B"/>
    <property type="match status" value="1"/>
</dbReference>
<keyword evidence="2" id="KW-1185">Reference proteome</keyword>
<accession>A0A7K1Y2L2</accession>
<dbReference type="AlphaFoldDB" id="A0A7K1Y2L2"/>
<comment type="caution">
    <text evidence="1">The sequence shown here is derived from an EMBL/GenBank/DDBJ whole genome shotgun (WGS) entry which is preliminary data.</text>
</comment>
<gene>
    <name evidence="1" type="ORF">GS398_19290</name>
</gene>
<dbReference type="EMBL" id="WVHS01000005">
    <property type="protein sequence ID" value="MXV17452.1"/>
    <property type="molecule type" value="Genomic_DNA"/>
</dbReference>
<proteinExistence type="predicted"/>
<reference evidence="1 2" key="1">
    <citation type="submission" date="2019-11" db="EMBL/GenBank/DDBJ databases">
        <title>Pedobacter sp. HMF7056 Genome sequencing and assembly.</title>
        <authorList>
            <person name="Kang H."/>
            <person name="Kim H."/>
            <person name="Joh K."/>
        </authorList>
    </citation>
    <scope>NUCLEOTIDE SEQUENCE [LARGE SCALE GENOMIC DNA]</scope>
    <source>
        <strain evidence="1 2">HMF7056</strain>
    </source>
</reference>
<dbReference type="RefSeq" id="WP_160908459.1">
    <property type="nucleotide sequence ID" value="NZ_WVHS01000005.1"/>
</dbReference>